<evidence type="ECO:0000256" key="1">
    <source>
        <dbReference type="ARBA" id="ARBA00004141"/>
    </source>
</evidence>
<accession>A0A154P3J4</accession>
<evidence type="ECO:0000256" key="6">
    <source>
        <dbReference type="ARBA" id="ARBA00040648"/>
    </source>
</evidence>
<dbReference type="GO" id="GO:0016020">
    <property type="term" value="C:membrane"/>
    <property type="evidence" value="ECO:0007669"/>
    <property type="project" value="UniProtKB-SubCell"/>
</dbReference>
<comment type="subcellular location">
    <subcellularLocation>
        <location evidence="1">Membrane</location>
        <topology evidence="1">Multi-pass membrane protein</topology>
    </subcellularLocation>
</comment>
<keyword evidence="5 8" id="KW-0472">Membrane</keyword>
<feature type="transmembrane region" description="Helical" evidence="8">
    <location>
        <begin position="72"/>
        <end position="93"/>
    </location>
</feature>
<keyword evidence="3" id="KW-0677">Repeat</keyword>
<dbReference type="Pfam" id="PF04193">
    <property type="entry name" value="PQ-loop"/>
    <property type="match status" value="2"/>
</dbReference>
<evidence type="ECO:0000256" key="2">
    <source>
        <dbReference type="ARBA" id="ARBA00022692"/>
    </source>
</evidence>
<evidence type="ECO:0000256" key="3">
    <source>
        <dbReference type="ARBA" id="ARBA00022737"/>
    </source>
</evidence>
<dbReference type="GO" id="GO:0005829">
    <property type="term" value="C:cytosol"/>
    <property type="evidence" value="ECO:0007669"/>
    <property type="project" value="GOC"/>
</dbReference>
<dbReference type="Gene3D" id="1.20.1280.290">
    <property type="match status" value="2"/>
</dbReference>
<evidence type="ECO:0000256" key="7">
    <source>
        <dbReference type="ARBA" id="ARBA00043159"/>
    </source>
</evidence>
<dbReference type="Proteomes" id="UP000076502">
    <property type="component" value="Unassembled WGS sequence"/>
</dbReference>
<dbReference type="InterPro" id="IPR006603">
    <property type="entry name" value="PQ-loop_rpt"/>
</dbReference>
<feature type="transmembrane region" description="Helical" evidence="8">
    <location>
        <begin position="126"/>
        <end position="145"/>
    </location>
</feature>
<dbReference type="STRING" id="178035.A0A154P3J4"/>
<feature type="transmembrane region" description="Helical" evidence="8">
    <location>
        <begin position="13"/>
        <end position="34"/>
    </location>
</feature>
<evidence type="ECO:0000256" key="4">
    <source>
        <dbReference type="ARBA" id="ARBA00022989"/>
    </source>
</evidence>
<keyword evidence="4 8" id="KW-1133">Transmembrane helix</keyword>
<dbReference type="GO" id="GO:0045332">
    <property type="term" value="P:phospholipid translocation"/>
    <property type="evidence" value="ECO:0007669"/>
    <property type="project" value="TreeGrafter"/>
</dbReference>
<feature type="transmembrane region" description="Helical" evidence="8">
    <location>
        <begin position="46"/>
        <end position="66"/>
    </location>
</feature>
<dbReference type="GO" id="GO:0005768">
    <property type="term" value="C:endosome"/>
    <property type="evidence" value="ECO:0007669"/>
    <property type="project" value="TreeGrafter"/>
</dbReference>
<proteinExistence type="predicted"/>
<protein>
    <recommendedName>
        <fullName evidence="6">Solute carrier family 66 member 2</fullName>
    </recommendedName>
    <alternativeName>
        <fullName evidence="7">PQ-loop repeat-containing protein 1</fullName>
    </alternativeName>
</protein>
<dbReference type="OrthoDB" id="292213at2759"/>
<sequence length="246" mass="28312">MNYVYEELTIKDVANWIASGAIIFGGIIPYVPQYREIKKREDAEGFSLYVCLALLIANTLRIFFWFGKHYEVPLLMQSIFMIITMFIMIKLCISVQNRNQIIKARERVFADLDANFFWKWTDFQSYLDFMLLFAALVGVLTYLLVDIPIFVETMGLLAVLTEAMLGVPQFLRNFLNKSTSGMSIIMVAMWTLGDAFKTCYFIIREAPIQFEVCGTLQVIIDIAILAQVYIYQNNTGVHTRVPVRAD</sequence>
<reference evidence="9 10" key="1">
    <citation type="submission" date="2015-07" db="EMBL/GenBank/DDBJ databases">
        <title>The genome of Dufourea novaeangliae.</title>
        <authorList>
            <person name="Pan H."/>
            <person name="Kapheim K."/>
        </authorList>
    </citation>
    <scope>NUCLEOTIDE SEQUENCE [LARGE SCALE GENOMIC DNA]</scope>
    <source>
        <strain evidence="9">0120121106</strain>
        <tissue evidence="9">Whole body</tissue>
    </source>
</reference>
<evidence type="ECO:0000256" key="5">
    <source>
        <dbReference type="ARBA" id="ARBA00023136"/>
    </source>
</evidence>
<evidence type="ECO:0000313" key="10">
    <source>
        <dbReference type="Proteomes" id="UP000076502"/>
    </source>
</evidence>
<dbReference type="SMART" id="SM00679">
    <property type="entry name" value="CTNS"/>
    <property type="match status" value="2"/>
</dbReference>
<dbReference type="AlphaFoldDB" id="A0A154P3J4"/>
<keyword evidence="2 8" id="KW-0812">Transmembrane</keyword>
<evidence type="ECO:0000256" key="8">
    <source>
        <dbReference type="SAM" id="Phobius"/>
    </source>
</evidence>
<dbReference type="FunFam" id="1.20.1280.290:FF:000008">
    <property type="entry name" value="PQ-loop repeat-containing protein 1"/>
    <property type="match status" value="1"/>
</dbReference>
<dbReference type="GO" id="GO:0005802">
    <property type="term" value="C:trans-Golgi network"/>
    <property type="evidence" value="ECO:0007669"/>
    <property type="project" value="TreeGrafter"/>
</dbReference>
<dbReference type="PANTHER" id="PTHR14856:SF9">
    <property type="entry name" value="PQ-LOOP REPEAT-CONTAINING PROTEIN 1"/>
    <property type="match status" value="1"/>
</dbReference>
<dbReference type="EMBL" id="KQ434809">
    <property type="protein sequence ID" value="KZC06441.1"/>
    <property type="molecule type" value="Genomic_DNA"/>
</dbReference>
<dbReference type="InterPro" id="IPR052241">
    <property type="entry name" value="SLC66/Scramblase_ANY1"/>
</dbReference>
<keyword evidence="10" id="KW-1185">Reference proteome</keyword>
<feature type="transmembrane region" description="Helical" evidence="8">
    <location>
        <begin position="183"/>
        <end position="203"/>
    </location>
</feature>
<dbReference type="OMA" id="FKMWFFF"/>
<dbReference type="FunFam" id="1.20.1280.290:FF:000005">
    <property type="entry name" value="PQ-loop repeat-containing protein 1"/>
    <property type="match status" value="1"/>
</dbReference>
<gene>
    <name evidence="9" type="ORF">WN55_10351</name>
</gene>
<organism evidence="9 10">
    <name type="scientific">Dufourea novaeangliae</name>
    <name type="common">Sweat bee</name>
    <dbReference type="NCBI Taxonomy" id="178035"/>
    <lineage>
        <taxon>Eukaryota</taxon>
        <taxon>Metazoa</taxon>
        <taxon>Ecdysozoa</taxon>
        <taxon>Arthropoda</taxon>
        <taxon>Hexapoda</taxon>
        <taxon>Insecta</taxon>
        <taxon>Pterygota</taxon>
        <taxon>Neoptera</taxon>
        <taxon>Endopterygota</taxon>
        <taxon>Hymenoptera</taxon>
        <taxon>Apocrita</taxon>
        <taxon>Aculeata</taxon>
        <taxon>Apoidea</taxon>
        <taxon>Anthophila</taxon>
        <taxon>Halictidae</taxon>
        <taxon>Rophitinae</taxon>
        <taxon>Dufourea</taxon>
    </lineage>
</organism>
<name>A0A154P3J4_DUFNO</name>
<dbReference type="PANTHER" id="PTHR14856">
    <property type="entry name" value="PQ-LOOP REPEAT-CONTAINING PROTEIN 1-LIKE PROTEIN"/>
    <property type="match status" value="1"/>
</dbReference>
<dbReference type="GO" id="GO:0042147">
    <property type="term" value="P:retrograde transport, endosome to Golgi"/>
    <property type="evidence" value="ECO:0007669"/>
    <property type="project" value="TreeGrafter"/>
</dbReference>
<evidence type="ECO:0000313" key="9">
    <source>
        <dbReference type="EMBL" id="KZC06441.1"/>
    </source>
</evidence>